<dbReference type="Proteomes" id="UP000032141">
    <property type="component" value="Chromosome C3"/>
</dbReference>
<sequence>MPSVSFKLVNWLRSSGYLPELCKESPGEFTHCVALQEAYMNVGECWGTLQHHRGRCSVSKPGSKDTSTGNSSSYLSILLQKLAKEFDMLGAYFVDIDESSSSNITTLSLSCSVLPFSAGIVPFHDILVPFTSQSGVCSRLVQGLIQRLWKVDPETREKLNVLVKENESLNCFHLQPRNHVLRVCGKVKILLTICGDVLACIHGFQNQSNVNHKEEIMSEITKSCRNLLSQAIMKWMQIPFGIPSISST</sequence>
<dbReference type="GO" id="GO:0032039">
    <property type="term" value="C:integrator complex"/>
    <property type="evidence" value="ECO:0007669"/>
    <property type="project" value="InterPro"/>
</dbReference>
<evidence type="ECO:0000313" key="2">
    <source>
        <dbReference type="Proteomes" id="UP000032141"/>
    </source>
</evidence>
<dbReference type="eggNOG" id="KOG1988">
    <property type="taxonomic scope" value="Eukaryota"/>
</dbReference>
<dbReference type="Gramene" id="Bo3g162020.1">
    <property type="protein sequence ID" value="Bo3g162020.1"/>
    <property type="gene ID" value="Bo3g162020"/>
</dbReference>
<dbReference type="STRING" id="109376.A0A0D3BKK4"/>
<reference evidence="1" key="2">
    <citation type="submission" date="2015-03" db="UniProtKB">
        <authorList>
            <consortium name="EnsemblPlants"/>
        </authorList>
    </citation>
    <scope>IDENTIFICATION</scope>
</reference>
<accession>A0A0D3BKK4</accession>
<dbReference type="PANTHER" id="PTHR13322">
    <property type="entry name" value="C1ORF73 PROTEIN"/>
    <property type="match status" value="1"/>
</dbReference>
<dbReference type="EnsemblPlants" id="Bo3g162020.1">
    <property type="protein sequence ID" value="Bo3g162020.1"/>
    <property type="gene ID" value="Bo3g162020"/>
</dbReference>
<keyword evidence="2" id="KW-1185">Reference proteome</keyword>
<dbReference type="HOGENOM" id="CLU_1121444_0_0_1"/>
<dbReference type="AlphaFoldDB" id="A0A0D3BKK4"/>
<name>A0A0D3BKK4_BRAOL</name>
<reference evidence="1 2" key="1">
    <citation type="journal article" date="2014" name="Genome Biol.">
        <title>Transcriptome and methylome profiling reveals relics of genome dominance in the mesopolyploid Brassica oleracea.</title>
        <authorList>
            <person name="Parkin I.A."/>
            <person name="Koh C."/>
            <person name="Tang H."/>
            <person name="Robinson S.J."/>
            <person name="Kagale S."/>
            <person name="Clarke W.E."/>
            <person name="Town C.D."/>
            <person name="Nixon J."/>
            <person name="Krishnakumar V."/>
            <person name="Bidwell S.L."/>
            <person name="Denoeud F."/>
            <person name="Belcram H."/>
            <person name="Links M.G."/>
            <person name="Just J."/>
            <person name="Clarke C."/>
            <person name="Bender T."/>
            <person name="Huebert T."/>
            <person name="Mason A.S."/>
            <person name="Pires J.C."/>
            <person name="Barker G."/>
            <person name="Moore J."/>
            <person name="Walley P.G."/>
            <person name="Manoli S."/>
            <person name="Batley J."/>
            <person name="Edwards D."/>
            <person name="Nelson M.N."/>
            <person name="Wang X."/>
            <person name="Paterson A.H."/>
            <person name="King G."/>
            <person name="Bancroft I."/>
            <person name="Chalhoub B."/>
            <person name="Sharpe A.G."/>
        </authorList>
    </citation>
    <scope>NUCLEOTIDE SEQUENCE</scope>
    <source>
        <strain evidence="1 2">cv. TO1000</strain>
    </source>
</reference>
<dbReference type="PANTHER" id="PTHR13322:SF2">
    <property type="entry name" value="INTEGRATOR COMPLEX SUBUNIT 7"/>
    <property type="match status" value="1"/>
</dbReference>
<evidence type="ECO:0000313" key="1">
    <source>
        <dbReference type="EnsemblPlants" id="Bo3g162020.1"/>
    </source>
</evidence>
<dbReference type="InterPro" id="IPR033060">
    <property type="entry name" value="INTS7"/>
</dbReference>
<proteinExistence type="predicted"/>
<organism evidence="1 2">
    <name type="scientific">Brassica oleracea var. oleracea</name>
    <dbReference type="NCBI Taxonomy" id="109376"/>
    <lineage>
        <taxon>Eukaryota</taxon>
        <taxon>Viridiplantae</taxon>
        <taxon>Streptophyta</taxon>
        <taxon>Embryophyta</taxon>
        <taxon>Tracheophyta</taxon>
        <taxon>Spermatophyta</taxon>
        <taxon>Magnoliopsida</taxon>
        <taxon>eudicotyledons</taxon>
        <taxon>Gunneridae</taxon>
        <taxon>Pentapetalae</taxon>
        <taxon>rosids</taxon>
        <taxon>malvids</taxon>
        <taxon>Brassicales</taxon>
        <taxon>Brassicaceae</taxon>
        <taxon>Brassiceae</taxon>
        <taxon>Brassica</taxon>
    </lineage>
</organism>
<dbReference type="GO" id="GO:0034472">
    <property type="term" value="P:snRNA 3'-end processing"/>
    <property type="evidence" value="ECO:0007669"/>
    <property type="project" value="TreeGrafter"/>
</dbReference>
<protein>
    <submittedName>
        <fullName evidence="1">Uncharacterized protein</fullName>
    </submittedName>
</protein>